<dbReference type="eggNOG" id="KOG1721">
    <property type="taxonomic scope" value="Eukaryota"/>
</dbReference>
<feature type="domain" description="C2H2-type" evidence="5">
    <location>
        <begin position="141"/>
        <end position="164"/>
    </location>
</feature>
<keyword evidence="3" id="KW-0863">Zinc-finger</keyword>
<keyword evidence="4" id="KW-0862">Zinc</keyword>
<accession>D2A5C6</accession>
<evidence type="ECO:0000256" key="2">
    <source>
        <dbReference type="ARBA" id="ARBA00022737"/>
    </source>
</evidence>
<evidence type="ECO:0000256" key="1">
    <source>
        <dbReference type="ARBA" id="ARBA00022723"/>
    </source>
</evidence>
<dbReference type="Proteomes" id="UP000007266">
    <property type="component" value="Linkage group 6"/>
</dbReference>
<feature type="domain" description="C2H2-type" evidence="5">
    <location>
        <begin position="197"/>
        <end position="219"/>
    </location>
</feature>
<keyword evidence="2" id="KW-0677">Repeat</keyword>
<dbReference type="AlphaFoldDB" id="D2A5C6"/>
<evidence type="ECO:0000313" key="6">
    <source>
        <dbReference type="EMBL" id="EFA05349.1"/>
    </source>
</evidence>
<reference evidence="6 7" key="2">
    <citation type="journal article" date="2010" name="Nucleic Acids Res.">
        <title>BeetleBase in 2010: revisions to provide comprehensive genomic information for Tribolium castaneum.</title>
        <authorList>
            <person name="Kim H.S."/>
            <person name="Murphy T."/>
            <person name="Xia J."/>
            <person name="Caragea D."/>
            <person name="Park Y."/>
            <person name="Beeman R.W."/>
            <person name="Lorenzen M.D."/>
            <person name="Butcher S."/>
            <person name="Manak J.R."/>
            <person name="Brown S.J."/>
        </authorList>
    </citation>
    <scope>GENOME REANNOTATION</scope>
    <source>
        <strain evidence="6 7">Georgia GA2</strain>
    </source>
</reference>
<name>D2A5C6_TRICA</name>
<dbReference type="PANTHER" id="PTHR24403">
    <property type="entry name" value="ZINC FINGER PROTEIN"/>
    <property type="match status" value="1"/>
</dbReference>
<feature type="domain" description="C2H2-type" evidence="5">
    <location>
        <begin position="55"/>
        <end position="77"/>
    </location>
</feature>
<keyword evidence="1" id="KW-0479">Metal-binding</keyword>
<reference evidence="6 7" key="1">
    <citation type="journal article" date="2008" name="Nature">
        <title>The genome of the model beetle and pest Tribolium castaneum.</title>
        <authorList>
            <consortium name="Tribolium Genome Sequencing Consortium"/>
            <person name="Richards S."/>
            <person name="Gibbs R.A."/>
            <person name="Weinstock G.M."/>
            <person name="Brown S.J."/>
            <person name="Denell R."/>
            <person name="Beeman R.W."/>
            <person name="Gibbs R."/>
            <person name="Beeman R.W."/>
            <person name="Brown S.J."/>
            <person name="Bucher G."/>
            <person name="Friedrich M."/>
            <person name="Grimmelikhuijzen C.J."/>
            <person name="Klingler M."/>
            <person name="Lorenzen M."/>
            <person name="Richards S."/>
            <person name="Roth S."/>
            <person name="Schroder R."/>
            <person name="Tautz D."/>
            <person name="Zdobnov E.M."/>
            <person name="Muzny D."/>
            <person name="Gibbs R.A."/>
            <person name="Weinstock G.M."/>
            <person name="Attaway T."/>
            <person name="Bell S."/>
            <person name="Buhay C.J."/>
            <person name="Chandrabose M.N."/>
            <person name="Chavez D."/>
            <person name="Clerk-Blankenburg K.P."/>
            <person name="Cree A."/>
            <person name="Dao M."/>
            <person name="Davis C."/>
            <person name="Chacko J."/>
            <person name="Dinh H."/>
            <person name="Dugan-Rocha S."/>
            <person name="Fowler G."/>
            <person name="Garner T.T."/>
            <person name="Garnes J."/>
            <person name="Gnirke A."/>
            <person name="Hawes A."/>
            <person name="Hernandez J."/>
            <person name="Hines S."/>
            <person name="Holder M."/>
            <person name="Hume J."/>
            <person name="Jhangiani S.N."/>
            <person name="Joshi V."/>
            <person name="Khan Z.M."/>
            <person name="Jackson L."/>
            <person name="Kovar C."/>
            <person name="Kowis A."/>
            <person name="Lee S."/>
            <person name="Lewis L.R."/>
            <person name="Margolis J."/>
            <person name="Morgan M."/>
            <person name="Nazareth L.V."/>
            <person name="Nguyen N."/>
            <person name="Okwuonu G."/>
            <person name="Parker D."/>
            <person name="Richards S."/>
            <person name="Ruiz S.J."/>
            <person name="Santibanez J."/>
            <person name="Savard J."/>
            <person name="Scherer S.E."/>
            <person name="Schneider B."/>
            <person name="Sodergren E."/>
            <person name="Tautz D."/>
            <person name="Vattahil S."/>
            <person name="Villasana D."/>
            <person name="White C.S."/>
            <person name="Wright R."/>
            <person name="Park Y."/>
            <person name="Beeman R.W."/>
            <person name="Lord J."/>
            <person name="Oppert B."/>
            <person name="Lorenzen M."/>
            <person name="Brown S."/>
            <person name="Wang L."/>
            <person name="Savard J."/>
            <person name="Tautz D."/>
            <person name="Richards S."/>
            <person name="Weinstock G."/>
            <person name="Gibbs R.A."/>
            <person name="Liu Y."/>
            <person name="Worley K."/>
            <person name="Weinstock G."/>
            <person name="Elsik C.G."/>
            <person name="Reese J.T."/>
            <person name="Elhaik E."/>
            <person name="Landan G."/>
            <person name="Graur D."/>
            <person name="Arensburger P."/>
            <person name="Atkinson P."/>
            <person name="Beeman R.W."/>
            <person name="Beidler J."/>
            <person name="Brown S.J."/>
            <person name="Demuth J.P."/>
            <person name="Drury D.W."/>
            <person name="Du Y.Z."/>
            <person name="Fujiwara H."/>
            <person name="Lorenzen M."/>
            <person name="Maselli V."/>
            <person name="Osanai M."/>
            <person name="Park Y."/>
            <person name="Robertson H.M."/>
            <person name="Tu Z."/>
            <person name="Wang J.J."/>
            <person name="Wang S."/>
            <person name="Richards S."/>
            <person name="Song H."/>
            <person name="Zhang L."/>
            <person name="Sodergren E."/>
            <person name="Werner D."/>
            <person name="Stanke M."/>
            <person name="Morgenstern B."/>
            <person name="Solovyev V."/>
            <person name="Kosarev P."/>
            <person name="Brown G."/>
            <person name="Chen H.C."/>
            <person name="Ermolaeva O."/>
            <person name="Hlavina W."/>
            <person name="Kapustin Y."/>
            <person name="Kiryutin B."/>
            <person name="Kitts P."/>
            <person name="Maglott D."/>
            <person name="Pruitt K."/>
            <person name="Sapojnikov V."/>
            <person name="Souvorov A."/>
            <person name="Mackey A.J."/>
            <person name="Waterhouse R.M."/>
            <person name="Wyder S."/>
            <person name="Zdobnov E.M."/>
            <person name="Zdobnov E.M."/>
            <person name="Wyder S."/>
            <person name="Kriventseva E.V."/>
            <person name="Kadowaki T."/>
            <person name="Bork P."/>
            <person name="Aranda M."/>
            <person name="Bao R."/>
            <person name="Beermann A."/>
            <person name="Berns N."/>
            <person name="Bolognesi R."/>
            <person name="Bonneton F."/>
            <person name="Bopp D."/>
            <person name="Brown S.J."/>
            <person name="Bucher G."/>
            <person name="Butts T."/>
            <person name="Chaumot A."/>
            <person name="Denell R.E."/>
            <person name="Ferrier D.E."/>
            <person name="Friedrich M."/>
            <person name="Gordon C.M."/>
            <person name="Jindra M."/>
            <person name="Klingler M."/>
            <person name="Lan Q."/>
            <person name="Lattorff H.M."/>
            <person name="Laudet V."/>
            <person name="von Levetsow C."/>
            <person name="Liu Z."/>
            <person name="Lutz R."/>
            <person name="Lynch J.A."/>
            <person name="da Fonseca R.N."/>
            <person name="Posnien N."/>
            <person name="Reuter R."/>
            <person name="Roth S."/>
            <person name="Savard J."/>
            <person name="Schinko J.B."/>
            <person name="Schmitt C."/>
            <person name="Schoppmeier M."/>
            <person name="Schroder R."/>
            <person name="Shippy T.D."/>
            <person name="Simonnet F."/>
            <person name="Marques-Souza H."/>
            <person name="Tautz D."/>
            <person name="Tomoyasu Y."/>
            <person name="Trauner J."/>
            <person name="Van der Zee M."/>
            <person name="Vervoort M."/>
            <person name="Wittkopp N."/>
            <person name="Wimmer E.A."/>
            <person name="Yang X."/>
            <person name="Jones A.K."/>
            <person name="Sattelle D.B."/>
            <person name="Ebert P.R."/>
            <person name="Nelson D."/>
            <person name="Scott J.G."/>
            <person name="Beeman R.W."/>
            <person name="Muthukrishnan S."/>
            <person name="Kramer K.J."/>
            <person name="Arakane Y."/>
            <person name="Beeman R.W."/>
            <person name="Zhu Q."/>
            <person name="Hogenkamp D."/>
            <person name="Dixit R."/>
            <person name="Oppert B."/>
            <person name="Jiang H."/>
            <person name="Zou Z."/>
            <person name="Marshall J."/>
            <person name="Elpidina E."/>
            <person name="Vinokurov K."/>
            <person name="Oppert C."/>
            <person name="Zou Z."/>
            <person name="Evans J."/>
            <person name="Lu Z."/>
            <person name="Zhao P."/>
            <person name="Sumathipala N."/>
            <person name="Altincicek B."/>
            <person name="Vilcinskas A."/>
            <person name="Williams M."/>
            <person name="Hultmark D."/>
            <person name="Hetru C."/>
            <person name="Jiang H."/>
            <person name="Grimmelikhuijzen C.J."/>
            <person name="Hauser F."/>
            <person name="Cazzamali G."/>
            <person name="Williamson M."/>
            <person name="Park Y."/>
            <person name="Li B."/>
            <person name="Tanaka Y."/>
            <person name="Predel R."/>
            <person name="Neupert S."/>
            <person name="Schachtner J."/>
            <person name="Verleyen P."/>
            <person name="Raible F."/>
            <person name="Bork P."/>
            <person name="Friedrich M."/>
            <person name="Walden K.K."/>
            <person name="Robertson H.M."/>
            <person name="Angeli S."/>
            <person name="Foret S."/>
            <person name="Bucher G."/>
            <person name="Schuetz S."/>
            <person name="Maleszka R."/>
            <person name="Wimmer E.A."/>
            <person name="Beeman R.W."/>
            <person name="Lorenzen M."/>
            <person name="Tomoyasu Y."/>
            <person name="Miller S.C."/>
            <person name="Grossmann D."/>
            <person name="Bucher G."/>
        </authorList>
    </citation>
    <scope>NUCLEOTIDE SEQUENCE [LARGE SCALE GENOMIC DNA]</scope>
    <source>
        <strain evidence="6 7">Georgia GA2</strain>
    </source>
</reference>
<evidence type="ECO:0000313" key="7">
    <source>
        <dbReference type="Proteomes" id="UP000007266"/>
    </source>
</evidence>
<proteinExistence type="predicted"/>
<dbReference type="PANTHER" id="PTHR24403:SF67">
    <property type="entry name" value="FI01116P-RELATED"/>
    <property type="match status" value="1"/>
</dbReference>
<dbReference type="EMBL" id="KQ971345">
    <property type="protein sequence ID" value="EFA05349.1"/>
    <property type="molecule type" value="Genomic_DNA"/>
</dbReference>
<sequence length="251" mass="29251">MTCVFVDEDFTLDVVEDSSVCYDDPETIAEPNIQDFLHSEDHRPDELEEDPFRGYTCQICSFSTKHKLIYFNHIESHQHSNSPLICKYCNETFKSRKTFQEHRFGCSKNKLPVYQCTHCSFKTLKSQSFRKHASACSNKTRKCKKCGFVTKLASEMMLHRREKHPFVRSFSCTDCDFKTGVKAQLTAHCQEVHPRPYKCKFCEVVSQGKKECFTHRRLHSKFLCSQCVYSTSNKGHFQRHLALCNKSKLGK</sequence>
<keyword evidence="7" id="KW-1185">Reference proteome</keyword>
<feature type="domain" description="C2H2-type" evidence="5">
    <location>
        <begin position="222"/>
        <end position="242"/>
    </location>
</feature>
<dbReference type="SMART" id="SM00355">
    <property type="entry name" value="ZnF_C2H2"/>
    <property type="match status" value="7"/>
</dbReference>
<dbReference type="Gene3D" id="3.30.160.60">
    <property type="entry name" value="Classic Zinc Finger"/>
    <property type="match status" value="3"/>
</dbReference>
<organism evidence="6 7">
    <name type="scientific">Tribolium castaneum</name>
    <name type="common">Red flour beetle</name>
    <dbReference type="NCBI Taxonomy" id="7070"/>
    <lineage>
        <taxon>Eukaryota</taxon>
        <taxon>Metazoa</taxon>
        <taxon>Ecdysozoa</taxon>
        <taxon>Arthropoda</taxon>
        <taxon>Hexapoda</taxon>
        <taxon>Insecta</taxon>
        <taxon>Pterygota</taxon>
        <taxon>Neoptera</taxon>
        <taxon>Endopterygota</taxon>
        <taxon>Coleoptera</taxon>
        <taxon>Polyphaga</taxon>
        <taxon>Cucujiformia</taxon>
        <taxon>Tenebrionidae</taxon>
        <taxon>Tenebrionidae incertae sedis</taxon>
        <taxon>Tribolium</taxon>
    </lineage>
</organism>
<dbReference type="PhylomeDB" id="D2A5C6"/>
<feature type="domain" description="C2H2-type" evidence="5">
    <location>
        <begin position="114"/>
        <end position="134"/>
    </location>
</feature>
<feature type="domain" description="C2H2-type" evidence="5">
    <location>
        <begin position="170"/>
        <end position="193"/>
    </location>
</feature>
<dbReference type="HOGENOM" id="CLU_1108341_0_0_1"/>
<evidence type="ECO:0000256" key="3">
    <source>
        <dbReference type="ARBA" id="ARBA00022771"/>
    </source>
</evidence>
<dbReference type="KEGG" id="tca:103313378"/>
<protein>
    <submittedName>
        <fullName evidence="6">Zinc finger Y-chromosomal protein-like Protein</fullName>
    </submittedName>
</protein>
<evidence type="ECO:0000256" key="4">
    <source>
        <dbReference type="ARBA" id="ARBA00022833"/>
    </source>
</evidence>
<dbReference type="GO" id="GO:0008270">
    <property type="term" value="F:zinc ion binding"/>
    <property type="evidence" value="ECO:0007669"/>
    <property type="project" value="UniProtKB-KW"/>
</dbReference>
<dbReference type="InterPro" id="IPR013087">
    <property type="entry name" value="Znf_C2H2_type"/>
</dbReference>
<feature type="domain" description="C2H2-type" evidence="5">
    <location>
        <begin position="84"/>
        <end position="104"/>
    </location>
</feature>
<gene>
    <name evidence="6" type="primary">AUGUSTUS-3.0.2_15514</name>
    <name evidence="6" type="ORF">TcasGA2_TC015514</name>
</gene>
<dbReference type="InterPro" id="IPR050688">
    <property type="entry name" value="Zinc_finger/UBP_domain"/>
</dbReference>
<dbReference type="InParanoid" id="D2A5C6"/>
<dbReference type="OMA" id="NHIESHQ"/>
<dbReference type="OrthoDB" id="7973081at2759"/>
<evidence type="ECO:0000259" key="5">
    <source>
        <dbReference type="SMART" id="SM00355"/>
    </source>
</evidence>